<dbReference type="InterPro" id="IPR058841">
    <property type="entry name" value="HTH_76"/>
</dbReference>
<organism evidence="5 6">
    <name type="scientific">Linnemannia gamsii</name>
    <dbReference type="NCBI Taxonomy" id="64522"/>
    <lineage>
        <taxon>Eukaryota</taxon>
        <taxon>Fungi</taxon>
        <taxon>Fungi incertae sedis</taxon>
        <taxon>Mucoromycota</taxon>
        <taxon>Mortierellomycotina</taxon>
        <taxon>Mortierellomycetes</taxon>
        <taxon>Mortierellales</taxon>
        <taxon>Mortierellaceae</taxon>
        <taxon>Linnemannia</taxon>
    </lineage>
</organism>
<protein>
    <submittedName>
        <fullName evidence="5">Uncharacterized protein</fullName>
    </submittedName>
</protein>
<dbReference type="PANTHER" id="PTHR43176:SF3">
    <property type="entry name" value="3-HYDROXYISOBUTYRYL-COA HYDROLASE, MITOCHONDRIAL"/>
    <property type="match status" value="1"/>
</dbReference>
<dbReference type="PANTHER" id="PTHR43176">
    <property type="entry name" value="3-HYDROXYISOBUTYRYL-COA HYDROLASE-RELATED"/>
    <property type="match status" value="1"/>
</dbReference>
<dbReference type="Pfam" id="PF16113">
    <property type="entry name" value="ECH_2"/>
    <property type="match status" value="1"/>
</dbReference>
<comment type="caution">
    <text evidence="5">The sequence shown here is derived from an EMBL/GenBank/DDBJ whole genome shotgun (WGS) entry which is preliminary data.</text>
</comment>
<accession>A0ABQ7JV44</accession>
<proteinExistence type="predicted"/>
<keyword evidence="6" id="KW-1185">Reference proteome</keyword>
<keyword evidence="1" id="KW-0378">Hydrolase</keyword>
<evidence type="ECO:0000313" key="5">
    <source>
        <dbReference type="EMBL" id="KAG0285331.1"/>
    </source>
</evidence>
<reference evidence="5 6" key="1">
    <citation type="journal article" date="2020" name="Fungal Divers.">
        <title>Resolving the Mortierellaceae phylogeny through synthesis of multi-gene phylogenetics and phylogenomics.</title>
        <authorList>
            <person name="Vandepol N."/>
            <person name="Liber J."/>
            <person name="Desiro A."/>
            <person name="Na H."/>
            <person name="Kennedy M."/>
            <person name="Barry K."/>
            <person name="Grigoriev I.V."/>
            <person name="Miller A.N."/>
            <person name="O'Donnell K."/>
            <person name="Stajich J.E."/>
            <person name="Bonito G."/>
        </authorList>
    </citation>
    <scope>NUCLEOTIDE SEQUENCE [LARGE SCALE GENOMIC DNA]</scope>
    <source>
        <strain evidence="5 6">AD045</strain>
    </source>
</reference>
<evidence type="ECO:0000259" key="4">
    <source>
        <dbReference type="Pfam" id="PF25871"/>
    </source>
</evidence>
<evidence type="ECO:0000256" key="2">
    <source>
        <dbReference type="SAM" id="MobiDB-lite"/>
    </source>
</evidence>
<gene>
    <name evidence="5" type="ORF">BGZ96_010384</name>
</gene>
<dbReference type="InterPro" id="IPR045004">
    <property type="entry name" value="ECH_dom"/>
</dbReference>
<sequence>MATASEKYQQQTTLPFSSAELGDFHRFHAHSWDTDDQFQAGLRTITQTQAMDPSFSELLKMKQYYFSTRMNVRVNLDDYLTWRKHLEQPSDDPNVPIFKRFDEYNFDTDRKFQQGLPSIIGQLIKDGKSTMDKAALQKEMTKAKAFYYARFIELFDFPAYLAWKDMEKSLTGPACPYAHLWQNKGKGSGNELEDDAQKFLTVTQPLSTGALQVHIHSPATKNSFTGVRLAKMSQAITEAKTEASITSVYLTVNSGKSTQNERDPESEIVTKDEKWFSGGVVVGAPSESDETRQETTRVKERLRQYYSLVDQMSTLTSDQDKPVVRIIDGIVSLSAAYLAFGAAGQRAITENATLSFTPTSTQESANIIHNPFAGLYLLAQIQANSNNDTSVRPLPKGVAHYLATCPDYILRGPDLRKLGLADFFISSSKKKDIDEAIVSVAGCPPPHTAQAIRMALNAEVVYPGPAKIDVWRSEIQECFGDATSLKDIVSKLEKYSNNWSKSIRAYIESLEPVYAELLFKAIEKTAELTSFKECAQLEFRLAQRYKEFEASTEEEKTKKALAELDDFFVPFEAEEAELFNFDFDAYLKEHREDKELADSASTSTDAGKDATQACPYLAGKATANGDSAVPADHPQIPGVDFSDPEAVKACPYLSSKENDSEDKKVVAAALPPPSDHPSIPGVDFSDPEAMKACPFLSAKKKREAGAKEAAAKEAAAKVKEGGSSLPSDHPVIPGVDFSNPDAIKACPFLSSQQQQQQA</sequence>
<dbReference type="InterPro" id="IPR032259">
    <property type="entry name" value="HIBYL-CoA-H"/>
</dbReference>
<dbReference type="Pfam" id="PF25871">
    <property type="entry name" value="HTH_76"/>
    <property type="match status" value="2"/>
</dbReference>
<evidence type="ECO:0000259" key="3">
    <source>
        <dbReference type="Pfam" id="PF16113"/>
    </source>
</evidence>
<name>A0ABQ7JV44_9FUNG</name>
<feature type="domain" description="Enoyl-CoA hydratase/isomerase" evidence="3">
    <location>
        <begin position="394"/>
        <end position="545"/>
    </location>
</feature>
<feature type="domain" description="PEX14-like helix-turn-helix" evidence="4">
    <location>
        <begin position="24"/>
        <end position="85"/>
    </location>
</feature>
<feature type="region of interest" description="Disordered" evidence="2">
    <location>
        <begin position="713"/>
        <end position="738"/>
    </location>
</feature>
<dbReference type="EMBL" id="JAAAIM010000676">
    <property type="protein sequence ID" value="KAG0285331.1"/>
    <property type="molecule type" value="Genomic_DNA"/>
</dbReference>
<feature type="domain" description="PEX14-like helix-turn-helix" evidence="4">
    <location>
        <begin position="97"/>
        <end position="165"/>
    </location>
</feature>
<dbReference type="Proteomes" id="UP001194696">
    <property type="component" value="Unassembled WGS sequence"/>
</dbReference>
<evidence type="ECO:0000256" key="1">
    <source>
        <dbReference type="ARBA" id="ARBA00022801"/>
    </source>
</evidence>
<dbReference type="Gene3D" id="3.90.226.10">
    <property type="entry name" value="2-enoyl-CoA Hydratase, Chain A, domain 1"/>
    <property type="match status" value="1"/>
</dbReference>
<evidence type="ECO:0000313" key="6">
    <source>
        <dbReference type="Proteomes" id="UP001194696"/>
    </source>
</evidence>